<keyword evidence="3 6" id="KW-0812">Transmembrane</keyword>
<keyword evidence="2" id="KW-1003">Cell membrane</keyword>
<dbReference type="PANTHER" id="PTHR33545">
    <property type="entry name" value="UPF0750 MEMBRANE PROTEIN YITT-RELATED"/>
    <property type="match status" value="1"/>
</dbReference>
<feature type="domain" description="DUF2179" evidence="7">
    <location>
        <begin position="233"/>
        <end position="283"/>
    </location>
</feature>
<dbReference type="STRING" id="1319815.HMPREF0202_00617"/>
<dbReference type="InterPro" id="IPR019264">
    <property type="entry name" value="DUF2179"/>
</dbReference>
<reference evidence="8 9" key="1">
    <citation type="submission" date="2013-08" db="EMBL/GenBank/DDBJ databases">
        <authorList>
            <person name="Weinstock G."/>
            <person name="Sodergren E."/>
            <person name="Wylie T."/>
            <person name="Fulton L."/>
            <person name="Fulton R."/>
            <person name="Fronick C."/>
            <person name="O'Laughlin M."/>
            <person name="Godfrey J."/>
            <person name="Miner T."/>
            <person name="Herter B."/>
            <person name="Appelbaum E."/>
            <person name="Cordes M."/>
            <person name="Lek S."/>
            <person name="Wollam A."/>
            <person name="Pepin K.H."/>
            <person name="Palsikar V.B."/>
            <person name="Mitreva M."/>
            <person name="Wilson R.K."/>
        </authorList>
    </citation>
    <scope>NUCLEOTIDE SEQUENCE [LARGE SCALE GENOMIC DNA]</scope>
    <source>
        <strain evidence="8 9">ATCC BAA-474</strain>
    </source>
</reference>
<proteinExistence type="predicted"/>
<dbReference type="PANTHER" id="PTHR33545:SF9">
    <property type="entry name" value="UPF0750 MEMBRANE PROTEIN YITE"/>
    <property type="match status" value="1"/>
</dbReference>
<dbReference type="InterPro" id="IPR015867">
    <property type="entry name" value="N-reg_PII/ATP_PRibTrfase_C"/>
</dbReference>
<evidence type="ECO:0000256" key="5">
    <source>
        <dbReference type="ARBA" id="ARBA00023136"/>
    </source>
</evidence>
<organism evidence="8 9">
    <name type="scientific">Cetobacterium somerae ATCC BAA-474</name>
    <dbReference type="NCBI Taxonomy" id="1319815"/>
    <lineage>
        <taxon>Bacteria</taxon>
        <taxon>Fusobacteriati</taxon>
        <taxon>Fusobacteriota</taxon>
        <taxon>Fusobacteriia</taxon>
        <taxon>Fusobacteriales</taxon>
        <taxon>Fusobacteriaceae</taxon>
        <taxon>Cetobacterium</taxon>
    </lineage>
</organism>
<evidence type="ECO:0000256" key="1">
    <source>
        <dbReference type="ARBA" id="ARBA00004651"/>
    </source>
</evidence>
<evidence type="ECO:0000256" key="6">
    <source>
        <dbReference type="SAM" id="Phobius"/>
    </source>
</evidence>
<feature type="transmembrane region" description="Helical" evidence="6">
    <location>
        <begin position="115"/>
        <end position="134"/>
    </location>
</feature>
<feature type="transmembrane region" description="Helical" evidence="6">
    <location>
        <begin position="12"/>
        <end position="31"/>
    </location>
</feature>
<comment type="subcellular location">
    <subcellularLocation>
        <location evidence="1">Cell membrane</location>
        <topology evidence="1">Multi-pass membrane protein</topology>
    </subcellularLocation>
</comment>
<gene>
    <name evidence="8" type="ORF">HMPREF0202_00617</name>
</gene>
<name>U7VD78_9FUSO</name>
<feature type="transmembrane region" description="Helical" evidence="6">
    <location>
        <begin position="154"/>
        <end position="176"/>
    </location>
</feature>
<evidence type="ECO:0000256" key="4">
    <source>
        <dbReference type="ARBA" id="ARBA00022989"/>
    </source>
</evidence>
<keyword evidence="5 6" id="KW-0472">Membrane</keyword>
<feature type="transmembrane region" description="Helical" evidence="6">
    <location>
        <begin position="43"/>
        <end position="71"/>
    </location>
</feature>
<dbReference type="Proteomes" id="UP000017081">
    <property type="component" value="Unassembled WGS sequence"/>
</dbReference>
<dbReference type="PIRSF" id="PIRSF006483">
    <property type="entry name" value="Membrane_protein_YitT"/>
    <property type="match status" value="1"/>
</dbReference>
<dbReference type="RefSeq" id="WP_023050164.1">
    <property type="nucleotide sequence ID" value="NZ_CP173065.2"/>
</dbReference>
<dbReference type="HOGENOM" id="CLU_063199_1_1_0"/>
<dbReference type="EMBL" id="AXZF01000021">
    <property type="protein sequence ID" value="ERT69466.1"/>
    <property type="molecule type" value="Genomic_DNA"/>
</dbReference>
<dbReference type="GO" id="GO:0005886">
    <property type="term" value="C:plasma membrane"/>
    <property type="evidence" value="ECO:0007669"/>
    <property type="project" value="UniProtKB-SubCell"/>
</dbReference>
<dbReference type="Gene3D" id="3.30.70.120">
    <property type="match status" value="1"/>
</dbReference>
<comment type="caution">
    <text evidence="8">The sequence shown here is derived from an EMBL/GenBank/DDBJ whole genome shotgun (WGS) entry which is preliminary data.</text>
</comment>
<evidence type="ECO:0000313" key="9">
    <source>
        <dbReference type="Proteomes" id="UP000017081"/>
    </source>
</evidence>
<sequence>MKRNKLKILREYIYIYIGTLIASIAINAFLVPSNLAPGGATGLSILINYVTGIPVGTLIFIINIPLFIIGVKIFGRSYGAKTLAGISFLSLNVELIKKVVPEIDKVIDFTNPSNIFLGTLYGGLLMGIGLGTVIKNGGTTGGSDIISGILNKFFRIPIGQALILIDSTVVLLAAYIFGAEKALYALINLYATGIVINKLINGLGNAKMAYIVTSEVEKVRKIIVEDLGKTGNYYQAEALYSKSRRDVVTTVLRNREIFLLKELITEVDKEAFVVVSDVHEVLGRGYTFDIDSTLKNRKEK</sequence>
<evidence type="ECO:0000256" key="2">
    <source>
        <dbReference type="ARBA" id="ARBA00022475"/>
    </source>
</evidence>
<dbReference type="Pfam" id="PF02588">
    <property type="entry name" value="YitT_membrane"/>
    <property type="match status" value="1"/>
</dbReference>
<dbReference type="InterPro" id="IPR051461">
    <property type="entry name" value="UPF0750_membrane"/>
</dbReference>
<accession>U7VD78</accession>
<keyword evidence="9" id="KW-1185">Reference proteome</keyword>
<evidence type="ECO:0000256" key="3">
    <source>
        <dbReference type="ARBA" id="ARBA00022692"/>
    </source>
</evidence>
<dbReference type="CDD" id="cd16380">
    <property type="entry name" value="YitT_C"/>
    <property type="match status" value="1"/>
</dbReference>
<evidence type="ECO:0000259" key="7">
    <source>
        <dbReference type="Pfam" id="PF10035"/>
    </source>
</evidence>
<keyword evidence="4 6" id="KW-1133">Transmembrane helix</keyword>
<dbReference type="Pfam" id="PF10035">
    <property type="entry name" value="DUF2179"/>
    <property type="match status" value="1"/>
</dbReference>
<dbReference type="InterPro" id="IPR003740">
    <property type="entry name" value="YitT"/>
</dbReference>
<dbReference type="eggNOG" id="COG1284">
    <property type="taxonomic scope" value="Bacteria"/>
</dbReference>
<evidence type="ECO:0000313" key="8">
    <source>
        <dbReference type="EMBL" id="ERT69466.1"/>
    </source>
</evidence>
<protein>
    <recommendedName>
        <fullName evidence="7">DUF2179 domain-containing protein</fullName>
    </recommendedName>
</protein>
<dbReference type="AlphaFoldDB" id="U7VD78"/>